<dbReference type="Proteomes" id="UP000001805">
    <property type="component" value="Chromosome 3, Linkage Group III"/>
</dbReference>
<dbReference type="HOGENOM" id="CLU_112555_0_0_1"/>
<evidence type="ECO:0000256" key="1">
    <source>
        <dbReference type="SAM" id="MobiDB-lite"/>
    </source>
</evidence>
<dbReference type="EMBL" id="CM002238">
    <property type="protein sequence ID" value="EAA29771.1"/>
    <property type="molecule type" value="Genomic_DNA"/>
</dbReference>
<evidence type="ECO:0000313" key="3">
    <source>
        <dbReference type="Proteomes" id="UP000001805"/>
    </source>
</evidence>
<gene>
    <name evidence="2" type="ORF">NCU08979</name>
</gene>
<name>Q7S2Z0_NEUCR</name>
<organism evidence="2 3">
    <name type="scientific">Neurospora crassa (strain ATCC 24698 / 74-OR23-1A / CBS 708.71 / DSM 1257 / FGSC 987)</name>
    <dbReference type="NCBI Taxonomy" id="367110"/>
    <lineage>
        <taxon>Eukaryota</taxon>
        <taxon>Fungi</taxon>
        <taxon>Dikarya</taxon>
        <taxon>Ascomycota</taxon>
        <taxon>Pezizomycotina</taxon>
        <taxon>Sordariomycetes</taxon>
        <taxon>Sordariomycetidae</taxon>
        <taxon>Sordariales</taxon>
        <taxon>Sordariaceae</taxon>
        <taxon>Neurospora</taxon>
    </lineage>
</organism>
<dbReference type="OrthoDB" id="10361695at2759"/>
<dbReference type="AlphaFoldDB" id="Q7S2Z0"/>
<accession>Q7S2Z0</accession>
<dbReference type="GeneID" id="3875164"/>
<keyword evidence="3" id="KW-1185">Reference proteome</keyword>
<dbReference type="InParanoid" id="Q7S2Z0"/>
<proteinExistence type="predicted"/>
<reference evidence="2 3" key="1">
    <citation type="journal article" date="2003" name="Nature">
        <title>The genome sequence of the filamentous fungus Neurospora crassa.</title>
        <authorList>
            <person name="Galagan J.E."/>
            <person name="Calvo S.E."/>
            <person name="Borkovich K.A."/>
            <person name="Selker E.U."/>
            <person name="Read N.D."/>
            <person name="Jaffe D."/>
            <person name="FitzHugh W."/>
            <person name="Ma L.J."/>
            <person name="Smirnov S."/>
            <person name="Purcell S."/>
            <person name="Rehman B."/>
            <person name="Elkins T."/>
            <person name="Engels R."/>
            <person name="Wang S."/>
            <person name="Nielsen C.B."/>
            <person name="Butler J."/>
            <person name="Endrizzi M."/>
            <person name="Qui D."/>
            <person name="Ianakiev P."/>
            <person name="Bell-Pedersen D."/>
            <person name="Nelson M.A."/>
            <person name="Werner-Washburne M."/>
            <person name="Selitrennikoff C.P."/>
            <person name="Kinsey J.A."/>
            <person name="Braun E.L."/>
            <person name="Zelter A."/>
            <person name="Schulte U."/>
            <person name="Kothe G.O."/>
            <person name="Jedd G."/>
            <person name="Mewes W."/>
            <person name="Staben C."/>
            <person name="Marcotte E."/>
            <person name="Greenberg D."/>
            <person name="Roy A."/>
            <person name="Foley K."/>
            <person name="Naylor J."/>
            <person name="Stange-Thomann N."/>
            <person name="Barrett R."/>
            <person name="Gnerre S."/>
            <person name="Kamal M."/>
            <person name="Kamvysselis M."/>
            <person name="Mauceli E."/>
            <person name="Bielke C."/>
            <person name="Rudd S."/>
            <person name="Frishman D."/>
            <person name="Krystofova S."/>
            <person name="Rasmussen C."/>
            <person name="Metzenberg R.L."/>
            <person name="Perkins D.D."/>
            <person name="Kroken S."/>
            <person name="Cogoni C."/>
            <person name="Macino G."/>
            <person name="Catcheside D."/>
            <person name="Li W."/>
            <person name="Pratt R.J."/>
            <person name="Osmani S.A."/>
            <person name="DeSouza C.P."/>
            <person name="Glass L."/>
            <person name="Orbach M.J."/>
            <person name="Berglund J.A."/>
            <person name="Voelker R."/>
            <person name="Yarden O."/>
            <person name="Plamann M."/>
            <person name="Seiler S."/>
            <person name="Dunlap J."/>
            <person name="Radford A."/>
            <person name="Aramayo R."/>
            <person name="Natvig D.O."/>
            <person name="Alex L.A."/>
            <person name="Mannhaupt G."/>
            <person name="Ebbole D.J."/>
            <person name="Freitag M."/>
            <person name="Paulsen I."/>
            <person name="Sachs M.S."/>
            <person name="Lander E.S."/>
            <person name="Nusbaum C."/>
            <person name="Birren B."/>
        </authorList>
    </citation>
    <scope>NUCLEOTIDE SEQUENCE [LARGE SCALE GENOMIC DNA]</scope>
    <source>
        <strain evidence="3">ATCC 24698 / 74-OR23-1A / CBS 708.71 / DSM 1257 / FGSC 987</strain>
    </source>
</reference>
<dbReference type="KEGG" id="ncr:NCU08979"/>
<dbReference type="RefSeq" id="XP_959007.1">
    <property type="nucleotide sequence ID" value="XM_953914.1"/>
</dbReference>
<evidence type="ECO:0000313" key="2">
    <source>
        <dbReference type="EMBL" id="EAA29771.1"/>
    </source>
</evidence>
<feature type="compositionally biased region" description="Basic and acidic residues" evidence="1">
    <location>
        <begin position="15"/>
        <end position="31"/>
    </location>
</feature>
<dbReference type="OMA" id="AARICHM"/>
<dbReference type="VEuPathDB" id="FungiDB:NCU08979"/>
<protein>
    <submittedName>
        <fullName evidence="2">Uncharacterized protein</fullName>
    </submittedName>
</protein>
<dbReference type="PaxDb" id="5141-EFNCRP00000008942"/>
<sequence>MCVKEESQTFGPWETARRDGAHGNRASEKDGGNQFISTGQHWGTGVVAAALAEWHSMAFIPSGRCELNAESGVKAHVKATGASSAARICHMHGRLSIRVGGFGLGSPSRALVTFHFGTFQQGSEHRNRGEMPSAGHFPSTAGRYPAGGRGAKKEEVGARSGLSPCTDLARTTRRRQLLSNMVCVDNILLPIPHFLPPGIRRAGGARAPPSVDS</sequence>
<feature type="region of interest" description="Disordered" evidence="1">
    <location>
        <begin position="1"/>
        <end position="34"/>
    </location>
</feature>
<feature type="region of interest" description="Disordered" evidence="1">
    <location>
        <begin position="122"/>
        <end position="163"/>
    </location>
</feature>